<comment type="caution">
    <text evidence="2">The sequence shown here is derived from an EMBL/GenBank/DDBJ whole genome shotgun (WGS) entry which is preliminary data.</text>
</comment>
<organism evidence="2 3">
    <name type="scientific">Thermococcus waiotapuensis</name>
    <dbReference type="NCBI Taxonomy" id="90909"/>
    <lineage>
        <taxon>Archaea</taxon>
        <taxon>Methanobacteriati</taxon>
        <taxon>Methanobacteriota</taxon>
        <taxon>Thermococci</taxon>
        <taxon>Thermococcales</taxon>
        <taxon>Thermococcaceae</taxon>
        <taxon>Thermococcus</taxon>
    </lineage>
</organism>
<dbReference type="AlphaFoldDB" id="A0AAE4NU43"/>
<sequence>MGRFEPMENTAKKIAESLREEYEESNVGYFIEDMKISENGEYISMVIRDDYDSRFLHLFDKEGNPLPGWKSGIGILCQEDVVVFPGIENVAIFTKCGTGEIVVYPIRGENPRENFRRVTFSRPPIYVSFTTMERFVVFGDMKLDFSTPAEISAVFVPKVQSGYAFFHAIRDTEDEIYILHTFKEPARETPVLRIGKISYPPHPYYSPVEFWDGVEVVSAHSPAPPTRSAIGDITLMDGEPTGILGTKLGKELYVLTPKKVKIVSLPGELVFARFTEKGLFLLFGQFGGYLYGGFVSYEDILERNVIKLEDIAERTFFGRYNPEAVDPRFSGISRNGSVLLFGKSSGRISASGRFYYYVRPDSNYLYSHVPTETSPEREEPYDQTAGLREILDRFGGLILYGPPGTGKTKLALDLARGADKVEIITFHQSYSYEDFIEGFRPVEKDGKLLYAIEDGILKRLAIEAIFHGIEGDKRDADYQTKKKRVLEYLMSGKKDFKPKGRFYLIVDEINRGNISRILGEVITLLDPDKRLGREYSTVITLPYSREPFALPPNLYIIGTMNSTDRSIAFLDMALRRRFAFIELLPKPEELGNVEVGGVNLQRLLSVLNKVIEDERGKDYTIGHGYFREVLQAGGEERVRALKDVFYYKILPLLQEYFYNDWETIRRSLPGFTFIDEKGRIVEMDDDEFIDALQKLVNEK</sequence>
<dbReference type="SMART" id="SM00382">
    <property type="entry name" value="AAA"/>
    <property type="match status" value="1"/>
</dbReference>
<dbReference type="InterPro" id="IPR011704">
    <property type="entry name" value="ATPase_dyneun-rel_AAA"/>
</dbReference>
<dbReference type="EMBL" id="JAVDZE010000003">
    <property type="protein sequence ID" value="MDV3104383.1"/>
    <property type="molecule type" value="Genomic_DNA"/>
</dbReference>
<dbReference type="Gene3D" id="3.40.50.300">
    <property type="entry name" value="P-loop containing nucleotide triphosphate hydrolases"/>
    <property type="match status" value="1"/>
</dbReference>
<reference evidence="2 3" key="1">
    <citation type="submission" date="2023-08" db="EMBL/GenBank/DDBJ databases">
        <title>Draft genome sequence of Thermococcus waiotapuensis WT1T, a thermophilic sulphur-dependent archaeon from order Thermococcales.</title>
        <authorList>
            <person name="Manners S.H."/>
            <person name="Carere C.R."/>
            <person name="Dhami M.K."/>
            <person name="Dobson R.C.J."/>
            <person name="Stott M.B."/>
        </authorList>
    </citation>
    <scope>NUCLEOTIDE SEQUENCE [LARGE SCALE GENOMIC DNA]</scope>
    <source>
        <strain evidence="2 3">WT1</strain>
    </source>
</reference>
<dbReference type="InterPro" id="IPR027417">
    <property type="entry name" value="P-loop_NTPase"/>
</dbReference>
<evidence type="ECO:0000259" key="1">
    <source>
        <dbReference type="SMART" id="SM00382"/>
    </source>
</evidence>
<accession>A0AAE4NU43</accession>
<evidence type="ECO:0000313" key="2">
    <source>
        <dbReference type="EMBL" id="MDV3104383.1"/>
    </source>
</evidence>
<evidence type="ECO:0000313" key="3">
    <source>
        <dbReference type="Proteomes" id="UP001245683"/>
    </source>
</evidence>
<dbReference type="Proteomes" id="UP001245683">
    <property type="component" value="Unassembled WGS sequence"/>
</dbReference>
<dbReference type="GO" id="GO:0005524">
    <property type="term" value="F:ATP binding"/>
    <property type="evidence" value="ECO:0007669"/>
    <property type="project" value="InterPro"/>
</dbReference>
<dbReference type="RefSeq" id="WP_315342580.1">
    <property type="nucleotide sequence ID" value="NZ_JAVDZE010000003.1"/>
</dbReference>
<dbReference type="InterPro" id="IPR052934">
    <property type="entry name" value="Methyl-DNA_Rec/Restrict_Enz"/>
</dbReference>
<protein>
    <submittedName>
        <fullName evidence="2">AAA family ATPase</fullName>
    </submittedName>
</protein>
<dbReference type="SUPFAM" id="SSF52540">
    <property type="entry name" value="P-loop containing nucleoside triphosphate hydrolases"/>
    <property type="match status" value="1"/>
</dbReference>
<proteinExistence type="predicted"/>
<dbReference type="InterPro" id="IPR003593">
    <property type="entry name" value="AAA+_ATPase"/>
</dbReference>
<dbReference type="PANTHER" id="PTHR37291:SF1">
    <property type="entry name" value="TYPE IV METHYL-DIRECTED RESTRICTION ENZYME ECOKMCRB SUBUNIT"/>
    <property type="match status" value="1"/>
</dbReference>
<feature type="domain" description="AAA+ ATPase" evidence="1">
    <location>
        <begin position="393"/>
        <end position="588"/>
    </location>
</feature>
<gene>
    <name evidence="2" type="ORF">RBI02_07535</name>
</gene>
<dbReference type="GO" id="GO:0016887">
    <property type="term" value="F:ATP hydrolysis activity"/>
    <property type="evidence" value="ECO:0007669"/>
    <property type="project" value="InterPro"/>
</dbReference>
<name>A0AAE4NU43_9EURY</name>
<dbReference type="PANTHER" id="PTHR37291">
    <property type="entry name" value="5-METHYLCYTOSINE-SPECIFIC RESTRICTION ENZYME B"/>
    <property type="match status" value="1"/>
</dbReference>
<keyword evidence="3" id="KW-1185">Reference proteome</keyword>
<dbReference type="Pfam" id="PF07728">
    <property type="entry name" value="AAA_5"/>
    <property type="match status" value="1"/>
</dbReference>